<dbReference type="EMBL" id="AP011686">
    <property type="protein sequence ID" value="BAL54353.1"/>
    <property type="molecule type" value="Genomic_DNA"/>
</dbReference>
<dbReference type="HAMAP" id="MF_00300">
    <property type="entry name" value="Chorismate_synth"/>
    <property type="match status" value="1"/>
</dbReference>
<dbReference type="PANTHER" id="PTHR21085:SF0">
    <property type="entry name" value="CHORISMATE SYNTHASE"/>
    <property type="match status" value="1"/>
</dbReference>
<dbReference type="Gene3D" id="3.60.150.10">
    <property type="entry name" value="Chorismate synthase AroC"/>
    <property type="match status" value="1"/>
</dbReference>
<dbReference type="InterPro" id="IPR000453">
    <property type="entry name" value="Chorismate_synth"/>
</dbReference>
<keyword evidence="5 11" id="KW-0285">Flavoprotein</keyword>
<comment type="function">
    <text evidence="11">Catalyzes the anti-1,4-elimination of the C-3 phosphate and the C-6 proR hydrogen from 5-enolpyruvylshikimate-3-phosphate (EPSP) to yield chorismate, which is the branch point compound that serves as the starting substrate for the three terminal pathways of aromatic amino acid biosynthesis. This reaction introduces a second double bond into the aromatic ring system.</text>
</comment>
<proteinExistence type="inferred from homology"/>
<comment type="caution">
    <text evidence="11">Lacks conserved residue(s) required for the propagation of feature annotation.</text>
</comment>
<name>H5SDW7_9CHLR</name>
<keyword evidence="8 11" id="KW-0521">NADP</keyword>
<comment type="subunit">
    <text evidence="11">Homotetramer.</text>
</comment>
<feature type="binding site" evidence="11">
    <location>
        <begin position="99"/>
        <end position="101"/>
    </location>
    <ligand>
        <name>FMN</name>
        <dbReference type="ChEBI" id="CHEBI:58210"/>
    </ligand>
</feature>
<evidence type="ECO:0000256" key="10">
    <source>
        <dbReference type="ARBA" id="ARBA00023239"/>
    </source>
</evidence>
<dbReference type="InterPro" id="IPR035904">
    <property type="entry name" value="Chorismate_synth_AroC_sf"/>
</dbReference>
<evidence type="ECO:0000256" key="6">
    <source>
        <dbReference type="ARBA" id="ARBA00022643"/>
    </source>
</evidence>
<keyword evidence="7 11" id="KW-0274">FAD</keyword>
<gene>
    <name evidence="11" type="primary">aroC</name>
    <name evidence="12" type="ORF">HGMM_F14G08C03</name>
</gene>
<feature type="binding site" evidence="11">
    <location>
        <position position="19"/>
    </location>
    <ligand>
        <name>NADP(+)</name>
        <dbReference type="ChEBI" id="CHEBI:58349"/>
    </ligand>
</feature>
<dbReference type="NCBIfam" id="TIGR00033">
    <property type="entry name" value="aroC"/>
    <property type="match status" value="1"/>
</dbReference>
<keyword evidence="10 11" id="KW-0456">Lyase</keyword>
<comment type="pathway">
    <text evidence="1 11">Metabolic intermediate biosynthesis; chorismate biosynthesis; chorismate from D-erythrose 4-phosphate and phosphoenolpyruvate: step 7/7.</text>
</comment>
<comment type="similarity">
    <text evidence="2 11">Belongs to the chorismate synthase family.</text>
</comment>
<dbReference type="CDD" id="cd07304">
    <property type="entry name" value="Chorismate_synthase"/>
    <property type="match status" value="1"/>
</dbReference>
<evidence type="ECO:0000256" key="1">
    <source>
        <dbReference type="ARBA" id="ARBA00005044"/>
    </source>
</evidence>
<evidence type="ECO:0000256" key="11">
    <source>
        <dbReference type="HAMAP-Rule" id="MF_00300"/>
    </source>
</evidence>
<organism evidence="12">
    <name type="scientific">uncultured Chloroflexota bacterium</name>
    <dbReference type="NCBI Taxonomy" id="166587"/>
    <lineage>
        <taxon>Bacteria</taxon>
        <taxon>Bacillati</taxon>
        <taxon>Chloroflexota</taxon>
        <taxon>environmental samples</taxon>
    </lineage>
</organism>
<evidence type="ECO:0000256" key="3">
    <source>
        <dbReference type="ARBA" id="ARBA00013036"/>
    </source>
</evidence>
<evidence type="ECO:0000256" key="4">
    <source>
        <dbReference type="ARBA" id="ARBA00022605"/>
    </source>
</evidence>
<feature type="binding site" evidence="11">
    <location>
        <position position="268"/>
    </location>
    <ligand>
        <name>FMN</name>
        <dbReference type="ChEBI" id="CHEBI:58210"/>
    </ligand>
</feature>
<feature type="binding site" evidence="11">
    <location>
        <begin position="283"/>
        <end position="287"/>
    </location>
    <ligand>
        <name>FMN</name>
        <dbReference type="ChEBI" id="CHEBI:58210"/>
    </ligand>
</feature>
<reference evidence="12" key="1">
    <citation type="journal article" date="2005" name="Environ. Microbiol.">
        <title>Genetic and functional properties of uncultivated thermophilic crenarchaeotes from a subsurface gold mine as revealed by analysis of genome fragments.</title>
        <authorList>
            <person name="Nunoura T."/>
            <person name="Hirayama H."/>
            <person name="Takami H."/>
            <person name="Oida H."/>
            <person name="Nishi S."/>
            <person name="Shimamura S."/>
            <person name="Suzuki Y."/>
            <person name="Inagaki F."/>
            <person name="Takai K."/>
            <person name="Nealson K.H."/>
            <person name="Horikoshi K."/>
        </authorList>
    </citation>
    <scope>NUCLEOTIDE SEQUENCE</scope>
</reference>
<dbReference type="GO" id="GO:0010181">
    <property type="term" value="F:FMN binding"/>
    <property type="evidence" value="ECO:0007669"/>
    <property type="project" value="TreeGrafter"/>
</dbReference>
<evidence type="ECO:0000256" key="5">
    <source>
        <dbReference type="ARBA" id="ARBA00022630"/>
    </source>
</evidence>
<reference evidence="12" key="2">
    <citation type="journal article" date="2012" name="PLoS ONE">
        <title>A Deeply Branching Thermophilic Bacterium with an Ancient Acetyl-CoA Pathway Dominates a Subsurface Ecosystem.</title>
        <authorList>
            <person name="Takami H."/>
            <person name="Noguchi H."/>
            <person name="Takaki Y."/>
            <person name="Uchiyama I."/>
            <person name="Toyoda A."/>
            <person name="Nishi S."/>
            <person name="Chee G.-J."/>
            <person name="Arai W."/>
            <person name="Nunoura T."/>
            <person name="Itoh T."/>
            <person name="Hattori M."/>
            <person name="Takai K."/>
        </authorList>
    </citation>
    <scope>NUCLEOTIDE SEQUENCE</scope>
</reference>
<dbReference type="GO" id="GO:0008652">
    <property type="term" value="P:amino acid biosynthetic process"/>
    <property type="evidence" value="ECO:0007669"/>
    <property type="project" value="UniProtKB-KW"/>
</dbReference>
<comment type="catalytic activity">
    <reaction evidence="11">
        <text>5-O-(1-carboxyvinyl)-3-phosphoshikimate = chorismate + phosphate</text>
        <dbReference type="Rhea" id="RHEA:21020"/>
        <dbReference type="ChEBI" id="CHEBI:29748"/>
        <dbReference type="ChEBI" id="CHEBI:43474"/>
        <dbReference type="ChEBI" id="CHEBI:57701"/>
        <dbReference type="EC" id="4.2.3.5"/>
    </reaction>
</comment>
<evidence type="ECO:0000256" key="8">
    <source>
        <dbReference type="ARBA" id="ARBA00022857"/>
    </source>
</evidence>
<comment type="cofactor">
    <cofactor evidence="11">
        <name>FMNH2</name>
        <dbReference type="ChEBI" id="CHEBI:57618"/>
    </cofactor>
    <text evidence="11">Reduced FMN (FMNH(2)).</text>
</comment>
<keyword evidence="4 11" id="KW-0028">Amino-acid biosynthesis</keyword>
<dbReference type="GO" id="GO:0009073">
    <property type="term" value="P:aromatic amino acid family biosynthetic process"/>
    <property type="evidence" value="ECO:0007669"/>
    <property type="project" value="UniProtKB-KW"/>
</dbReference>
<dbReference type="FunFam" id="3.60.150.10:FF:000002">
    <property type="entry name" value="Chorismate synthase"/>
    <property type="match status" value="1"/>
</dbReference>
<evidence type="ECO:0000256" key="2">
    <source>
        <dbReference type="ARBA" id="ARBA00008014"/>
    </source>
</evidence>
<dbReference type="GO" id="GO:0009423">
    <property type="term" value="P:chorismate biosynthetic process"/>
    <property type="evidence" value="ECO:0007669"/>
    <property type="project" value="UniProtKB-UniRule"/>
</dbReference>
<keyword evidence="9 11" id="KW-0057">Aromatic amino acid biosynthesis</keyword>
<evidence type="ECO:0000256" key="9">
    <source>
        <dbReference type="ARBA" id="ARBA00023141"/>
    </source>
</evidence>
<dbReference type="PROSITE" id="PS00788">
    <property type="entry name" value="CHORISMATE_SYNTHASE_2"/>
    <property type="match status" value="1"/>
</dbReference>
<keyword evidence="6 11" id="KW-0288">FMN</keyword>
<dbReference type="GO" id="GO:0005829">
    <property type="term" value="C:cytosol"/>
    <property type="evidence" value="ECO:0007669"/>
    <property type="project" value="TreeGrafter"/>
</dbReference>
<feature type="binding site" evidence="11">
    <location>
        <position position="25"/>
    </location>
    <ligand>
        <name>NADP(+)</name>
        <dbReference type="ChEBI" id="CHEBI:58349"/>
    </ligand>
</feature>
<evidence type="ECO:0000256" key="7">
    <source>
        <dbReference type="ARBA" id="ARBA00022827"/>
    </source>
</evidence>
<accession>H5SDW7</accession>
<evidence type="ECO:0000313" key="12">
    <source>
        <dbReference type="EMBL" id="BAL54353.1"/>
    </source>
</evidence>
<dbReference type="AlphaFoldDB" id="H5SDW7"/>
<dbReference type="Pfam" id="PF01264">
    <property type="entry name" value="Chorismate_synt"/>
    <property type="match status" value="1"/>
</dbReference>
<dbReference type="NCBIfam" id="NF003793">
    <property type="entry name" value="PRK05382.1"/>
    <property type="match status" value="1"/>
</dbReference>
<dbReference type="SUPFAM" id="SSF103263">
    <property type="entry name" value="Chorismate synthase, AroC"/>
    <property type="match status" value="1"/>
</dbReference>
<dbReference type="EC" id="4.2.3.5" evidence="3 11"/>
<dbReference type="PANTHER" id="PTHR21085">
    <property type="entry name" value="CHORISMATE SYNTHASE"/>
    <property type="match status" value="1"/>
</dbReference>
<feature type="binding site" evidence="11">
    <location>
        <position position="309"/>
    </location>
    <ligand>
        <name>FMN</name>
        <dbReference type="ChEBI" id="CHEBI:58210"/>
    </ligand>
</feature>
<dbReference type="UniPathway" id="UPA00053">
    <property type="reaction ID" value="UER00090"/>
</dbReference>
<dbReference type="PIRSF" id="PIRSF001456">
    <property type="entry name" value="Chorismate_synth"/>
    <property type="match status" value="1"/>
</dbReference>
<sequence>MVAGLPLTPEPINRELARRQRGFGRGGRMSIEKDEVEILAGVMAGHTTGAPLALLVRNRDAPNWQGRSIPPFVVPRPGHADLSGALKYRYRDLRLSLERASARETTARVAIGAICKRFLETFGIFVGGYVRQIGTVQADLPLATDPQIYRQRFEQAEQNDVRCPDPEAAQAMRLHIQEAIRARDTLGGVIEVFALGLPAGLGSYVQWDRRLDGRLLGALASIPAVKGAEIGDAFHQAGERGTRVHDAILRDEQGNLYRPSNRAGGLEGGVTNGMPLVVRAAMKPIATTLTPQRSVNLVSGEMTETVYERSDICPVPRAVVVAEAMVAFILADALLEKLGGDSLEELRPRFEALPRPRLPDLPLDGQEHVFW</sequence>
<dbReference type="InterPro" id="IPR020541">
    <property type="entry name" value="Chorismate_synthase_CS"/>
</dbReference>
<protein>
    <recommendedName>
        <fullName evidence="3 11">Chorismate synthase</fullName>
        <shortName evidence="11">CS</shortName>
        <ecNumber evidence="3 11">4.2.3.5</ecNumber>
    </recommendedName>
    <alternativeName>
        <fullName evidence="11">5-enolpyruvylshikimate-3-phosphate phospholyase</fullName>
    </alternativeName>
</protein>
<dbReference type="GO" id="GO:0004107">
    <property type="term" value="F:chorismate synthase activity"/>
    <property type="evidence" value="ECO:0007669"/>
    <property type="project" value="UniProtKB-UniRule"/>
</dbReference>